<comment type="similarity">
    <text evidence="9">Belongs to the peptidase M16 family. UQCRC2/QCR2 subfamily.</text>
</comment>
<dbReference type="EMBL" id="AAYY01000013">
    <property type="protein sequence ID" value="EDP42291.1"/>
    <property type="molecule type" value="Genomic_DNA"/>
</dbReference>
<dbReference type="InterPro" id="IPR050361">
    <property type="entry name" value="MPP/UQCRC_Complex"/>
</dbReference>
<evidence type="ECO:0000313" key="13">
    <source>
        <dbReference type="EMBL" id="EDP42291.1"/>
    </source>
</evidence>
<feature type="domain" description="Peptidase M16 C-terminal" evidence="12">
    <location>
        <begin position="155"/>
        <end position="328"/>
    </location>
</feature>
<dbReference type="FunFam" id="3.30.830.10:FF:000039">
    <property type="entry name" value="Ubiquinol-cytochrome c reductase core subunit 2"/>
    <property type="match status" value="1"/>
</dbReference>
<evidence type="ECO:0000256" key="6">
    <source>
        <dbReference type="ARBA" id="ARBA00022982"/>
    </source>
</evidence>
<dbReference type="STRING" id="425265.A8Q9R0"/>
<evidence type="ECO:0000259" key="12">
    <source>
        <dbReference type="Pfam" id="PF05193"/>
    </source>
</evidence>
<dbReference type="GO" id="GO:0005743">
    <property type="term" value="C:mitochondrial inner membrane"/>
    <property type="evidence" value="ECO:0007669"/>
    <property type="project" value="UniProtKB-SubCell"/>
</dbReference>
<keyword evidence="14" id="KW-1185">Reference proteome</keyword>
<dbReference type="OrthoDB" id="6369905at2759"/>
<keyword evidence="7" id="KW-0496">Mitochondrion</keyword>
<comment type="subcellular location">
    <subcellularLocation>
        <location evidence="1">Mitochondrion inner membrane</location>
        <topology evidence="1">Peripheral membrane protein</topology>
        <orientation evidence="1">Matrix side</orientation>
    </subcellularLocation>
</comment>
<dbReference type="InterPro" id="IPR007863">
    <property type="entry name" value="Peptidase_M16_C"/>
</dbReference>
<evidence type="ECO:0000313" key="14">
    <source>
        <dbReference type="Proteomes" id="UP000008837"/>
    </source>
</evidence>
<dbReference type="PANTHER" id="PTHR11851">
    <property type="entry name" value="METALLOPROTEASE"/>
    <property type="match status" value="1"/>
</dbReference>
<keyword evidence="2" id="KW-0813">Transport</keyword>
<dbReference type="Pfam" id="PF00675">
    <property type="entry name" value="Peptidase_M16"/>
    <property type="match status" value="1"/>
</dbReference>
<gene>
    <name evidence="13" type="ORF">MGL_3540</name>
</gene>
<dbReference type="RefSeq" id="XP_001729505.1">
    <property type="nucleotide sequence ID" value="XM_001729453.1"/>
</dbReference>
<evidence type="ECO:0000259" key="11">
    <source>
        <dbReference type="Pfam" id="PF00675"/>
    </source>
</evidence>
<dbReference type="FunFam" id="3.30.830.10:FF:000021">
    <property type="entry name" value="Cytochrome b-c1 complex subunit 2"/>
    <property type="match status" value="1"/>
</dbReference>
<dbReference type="AlphaFoldDB" id="A8Q9R0"/>
<dbReference type="InterPro" id="IPR011765">
    <property type="entry name" value="Pept_M16_N"/>
</dbReference>
<dbReference type="FunCoup" id="A8Q9R0">
    <property type="interactions" value="167"/>
</dbReference>
<keyword evidence="3" id="KW-0679">Respiratory chain</keyword>
<accession>A8Q9R0</accession>
<evidence type="ECO:0000256" key="7">
    <source>
        <dbReference type="ARBA" id="ARBA00023128"/>
    </source>
</evidence>
<dbReference type="VEuPathDB" id="FungiDB:MGL_3540"/>
<evidence type="ECO:0000256" key="4">
    <source>
        <dbReference type="ARBA" id="ARBA00022792"/>
    </source>
</evidence>
<evidence type="ECO:0000256" key="1">
    <source>
        <dbReference type="ARBA" id="ARBA00004443"/>
    </source>
</evidence>
<sequence length="406" mass="42422">MSKCGSNKQNEGAPVASVTVAVRAGPRFESEAGVAHALKNFAFRSTKDRSALRIVRETELNGGVLSASLSREHLLLTAEFLKGDEAHFIELLANVVGNGKYCRHEFNEDVIPSMVADSEQASQDPVALGMDALFSYAYRSRGVGSSLFASPSSPVTVEAVRAYAAQAMNKSNLAIVSSGLSDATLRSLVSKHFENVPAGSALKAAPSKYYGGDCRAAMTDAHGHGLPVDHFFLAFEGASRVNAAPLFVLESLLGGNSSVKWSAGLSPLSQITGAKAHAFNISLQDTGLFGIHVIAPSAKVSEAAKAASQTLKAAADSVSSEDVARAVAKAKFLAAQDFEGTRALSHETIATGLLDDSSASLDSVLDKFESIKAADVSSAAQTLLKSKPSSVALGDVKQLPYADELF</sequence>
<keyword evidence="6" id="KW-0249">Electron transport</keyword>
<evidence type="ECO:0000256" key="3">
    <source>
        <dbReference type="ARBA" id="ARBA00022660"/>
    </source>
</evidence>
<evidence type="ECO:0000256" key="9">
    <source>
        <dbReference type="ARBA" id="ARBA00038146"/>
    </source>
</evidence>
<dbReference type="GeneID" id="5853812"/>
<evidence type="ECO:0000256" key="2">
    <source>
        <dbReference type="ARBA" id="ARBA00022448"/>
    </source>
</evidence>
<dbReference type="InterPro" id="IPR011249">
    <property type="entry name" value="Metalloenz_LuxS/M16"/>
</dbReference>
<dbReference type="KEGG" id="mgl:MGL_3540"/>
<dbReference type="SUPFAM" id="SSF63411">
    <property type="entry name" value="LuxS/MPP-like metallohydrolase"/>
    <property type="match status" value="2"/>
</dbReference>
<dbReference type="OMA" id="APKFALY"/>
<keyword evidence="4" id="KW-0999">Mitochondrion inner membrane</keyword>
<evidence type="ECO:0000256" key="10">
    <source>
        <dbReference type="ARBA" id="ARBA00040751"/>
    </source>
</evidence>
<name>A8Q9R0_MALGO</name>
<reference evidence="13 14" key="1">
    <citation type="journal article" date="2007" name="Proc. Natl. Acad. Sci. U.S.A.">
        <title>Dandruff-associated Malassezia genomes reveal convergent and divergent virulence traits shared with plant and human fungal pathogens.</title>
        <authorList>
            <person name="Xu J."/>
            <person name="Saunders C.W."/>
            <person name="Hu P."/>
            <person name="Grant R.A."/>
            <person name="Boekhout T."/>
            <person name="Kuramae E.E."/>
            <person name="Kronstad J.W."/>
            <person name="Deangelis Y.M."/>
            <person name="Reeder N.L."/>
            <person name="Johnstone K.R."/>
            <person name="Leland M."/>
            <person name="Fieno A.M."/>
            <person name="Begley W.M."/>
            <person name="Sun Y."/>
            <person name="Lacey M.P."/>
            <person name="Chaudhary T."/>
            <person name="Keough T."/>
            <person name="Chu L."/>
            <person name="Sears R."/>
            <person name="Yuan B."/>
            <person name="Dawson T.L.Jr."/>
        </authorList>
    </citation>
    <scope>NUCLEOTIDE SEQUENCE [LARGE SCALE GENOMIC DNA]</scope>
    <source>
        <strain evidence="14">ATCC MYA-4612 / CBS 7966</strain>
    </source>
</reference>
<organism evidence="13 14">
    <name type="scientific">Malassezia globosa (strain ATCC MYA-4612 / CBS 7966)</name>
    <name type="common">Dandruff-associated fungus</name>
    <dbReference type="NCBI Taxonomy" id="425265"/>
    <lineage>
        <taxon>Eukaryota</taxon>
        <taxon>Fungi</taxon>
        <taxon>Dikarya</taxon>
        <taxon>Basidiomycota</taxon>
        <taxon>Ustilaginomycotina</taxon>
        <taxon>Malasseziomycetes</taxon>
        <taxon>Malasseziales</taxon>
        <taxon>Malasseziaceae</taxon>
        <taxon>Malassezia</taxon>
    </lineage>
</organism>
<proteinExistence type="inferred from homology"/>
<dbReference type="Proteomes" id="UP000008837">
    <property type="component" value="Unassembled WGS sequence"/>
</dbReference>
<evidence type="ECO:0000256" key="5">
    <source>
        <dbReference type="ARBA" id="ARBA00022946"/>
    </source>
</evidence>
<dbReference type="Gene3D" id="3.30.830.10">
    <property type="entry name" value="Metalloenzyme, LuxS/M16 peptidase-like"/>
    <property type="match status" value="2"/>
</dbReference>
<comment type="caution">
    <text evidence="13">The sequence shown here is derived from an EMBL/GenBank/DDBJ whole genome shotgun (WGS) entry which is preliminary data.</text>
</comment>
<dbReference type="PANTHER" id="PTHR11851:SF209">
    <property type="entry name" value="CYTOCHROME B-C1 COMPLEX SUBUNIT 2, MITOCHONDRIAL"/>
    <property type="match status" value="1"/>
</dbReference>
<keyword evidence="8" id="KW-0472">Membrane</keyword>
<dbReference type="InParanoid" id="A8Q9R0"/>
<protein>
    <recommendedName>
        <fullName evidence="10">Cytochrome b-c1 complex subunit 2, mitochondrial</fullName>
    </recommendedName>
</protein>
<feature type="domain" description="Peptidase M16 N-terminal" evidence="11">
    <location>
        <begin position="9"/>
        <end position="148"/>
    </location>
</feature>
<keyword evidence="5" id="KW-0809">Transit peptide</keyword>
<dbReference type="GO" id="GO:0046872">
    <property type="term" value="F:metal ion binding"/>
    <property type="evidence" value="ECO:0007669"/>
    <property type="project" value="InterPro"/>
</dbReference>
<dbReference type="Pfam" id="PF05193">
    <property type="entry name" value="Peptidase_M16_C"/>
    <property type="match status" value="1"/>
</dbReference>
<evidence type="ECO:0000256" key="8">
    <source>
        <dbReference type="ARBA" id="ARBA00023136"/>
    </source>
</evidence>